<dbReference type="InterPro" id="IPR000843">
    <property type="entry name" value="HTH_LacI"/>
</dbReference>
<feature type="domain" description="HTH lacI-type" evidence="4">
    <location>
        <begin position="2"/>
        <end position="56"/>
    </location>
</feature>
<dbReference type="STRING" id="1178482.AR456_13935"/>
<dbReference type="PANTHER" id="PTHR30146">
    <property type="entry name" value="LACI-RELATED TRANSCRIPTIONAL REPRESSOR"/>
    <property type="match status" value="1"/>
</dbReference>
<dbReference type="SUPFAM" id="SSF47413">
    <property type="entry name" value="lambda repressor-like DNA-binding domains"/>
    <property type="match status" value="1"/>
</dbReference>
<evidence type="ECO:0000259" key="4">
    <source>
        <dbReference type="PROSITE" id="PS50932"/>
    </source>
</evidence>
<dbReference type="CDD" id="cd06284">
    <property type="entry name" value="PBP1_LacI-like"/>
    <property type="match status" value="1"/>
</dbReference>
<dbReference type="InterPro" id="IPR028082">
    <property type="entry name" value="Peripla_BP_I"/>
</dbReference>
<dbReference type="GO" id="GO:0003700">
    <property type="term" value="F:DNA-binding transcription factor activity"/>
    <property type="evidence" value="ECO:0007669"/>
    <property type="project" value="TreeGrafter"/>
</dbReference>
<evidence type="ECO:0000256" key="3">
    <source>
        <dbReference type="ARBA" id="ARBA00023163"/>
    </source>
</evidence>
<dbReference type="AlphaFoldDB" id="W1N7X5"/>
<evidence type="ECO:0000313" key="6">
    <source>
        <dbReference type="Proteomes" id="UP000019113"/>
    </source>
</evidence>
<dbReference type="Gene3D" id="3.40.50.2300">
    <property type="match status" value="2"/>
</dbReference>
<organism evidence="5 6">
    <name type="scientific">Halomonas huangheensis</name>
    <dbReference type="NCBI Taxonomy" id="1178482"/>
    <lineage>
        <taxon>Bacteria</taxon>
        <taxon>Pseudomonadati</taxon>
        <taxon>Pseudomonadota</taxon>
        <taxon>Gammaproteobacteria</taxon>
        <taxon>Oceanospirillales</taxon>
        <taxon>Halomonadaceae</taxon>
        <taxon>Halomonas</taxon>
    </lineage>
</organism>
<sequence length="335" mass="36972">MTNIREVAEMAGVSVATVSRALKSPDIVSPETRKRVLAAVERSGYRPNLTAVQFRSQRTRNLVVLVPTVANTFFSRVISGIQEAASRRGYSVLLCNTLANEQAERDYATMVSNRQADGIIQLRAFYPFDDHQGIDPLPMVNACEVLDDAPCPRVHLDNRTAARVMTEHLIQLGHRRIGMIKGPRLSPLTRDRLRGYQEALEDAGIPPDGDLLCPGDFSLASGYRAAASLLEQRCRPTAIFCENDEMAIGAIKRVKEAGLRIPEDISVAGFDDIPFARYTDPPITTIAQPAEDFGHEAVALLVDIIEGHEIKRDTRRVMPFELVVRSSTGPAPKQE</sequence>
<dbReference type="PATRIC" id="fig|1178482.3.peg.1801"/>
<dbReference type="PANTHER" id="PTHR30146:SF109">
    <property type="entry name" value="HTH-TYPE TRANSCRIPTIONAL REGULATOR GALS"/>
    <property type="match status" value="1"/>
</dbReference>
<dbReference type="PROSITE" id="PS00356">
    <property type="entry name" value="HTH_LACI_1"/>
    <property type="match status" value="1"/>
</dbReference>
<dbReference type="Proteomes" id="UP000019113">
    <property type="component" value="Unassembled WGS sequence"/>
</dbReference>
<keyword evidence="6" id="KW-1185">Reference proteome</keyword>
<keyword evidence="3" id="KW-0804">Transcription</keyword>
<dbReference type="Pfam" id="PF00356">
    <property type="entry name" value="LacI"/>
    <property type="match status" value="1"/>
</dbReference>
<dbReference type="KEGG" id="hhu:AR456_13935"/>
<dbReference type="InterPro" id="IPR010982">
    <property type="entry name" value="Lambda_DNA-bd_dom_sf"/>
</dbReference>
<dbReference type="EMBL" id="AVBC01000023">
    <property type="protein sequence ID" value="ERL51609.1"/>
    <property type="molecule type" value="Genomic_DNA"/>
</dbReference>
<proteinExistence type="predicted"/>
<gene>
    <name evidence="5" type="ORF">BJB45_13210</name>
</gene>
<dbReference type="Gene3D" id="1.10.260.40">
    <property type="entry name" value="lambda repressor-like DNA-binding domains"/>
    <property type="match status" value="1"/>
</dbReference>
<evidence type="ECO:0000256" key="2">
    <source>
        <dbReference type="ARBA" id="ARBA00023125"/>
    </source>
</evidence>
<dbReference type="CDD" id="cd01392">
    <property type="entry name" value="HTH_LacI"/>
    <property type="match status" value="1"/>
</dbReference>
<accession>W1N7X5</accession>
<dbReference type="Pfam" id="PF13377">
    <property type="entry name" value="Peripla_BP_3"/>
    <property type="match status" value="1"/>
</dbReference>
<name>W1N7X5_9GAMM</name>
<evidence type="ECO:0000256" key="1">
    <source>
        <dbReference type="ARBA" id="ARBA00023015"/>
    </source>
</evidence>
<dbReference type="PROSITE" id="PS50932">
    <property type="entry name" value="HTH_LACI_2"/>
    <property type="match status" value="1"/>
</dbReference>
<dbReference type="eggNOG" id="COG1609">
    <property type="taxonomic scope" value="Bacteria"/>
</dbReference>
<evidence type="ECO:0000313" key="5">
    <source>
        <dbReference type="EMBL" id="ERL51609.1"/>
    </source>
</evidence>
<dbReference type="InterPro" id="IPR046335">
    <property type="entry name" value="LacI/GalR-like_sensor"/>
</dbReference>
<protein>
    <recommendedName>
        <fullName evidence="4">HTH lacI-type domain-containing protein</fullName>
    </recommendedName>
</protein>
<dbReference type="RefSeq" id="WP_021818757.1">
    <property type="nucleotide sequence ID" value="NZ_AVBC01000023.1"/>
</dbReference>
<dbReference type="GO" id="GO:0000976">
    <property type="term" value="F:transcription cis-regulatory region binding"/>
    <property type="evidence" value="ECO:0007669"/>
    <property type="project" value="TreeGrafter"/>
</dbReference>
<dbReference type="OrthoDB" id="6619319at2"/>
<keyword evidence="1" id="KW-0805">Transcription regulation</keyword>
<dbReference type="SMART" id="SM00354">
    <property type="entry name" value="HTH_LACI"/>
    <property type="match status" value="1"/>
</dbReference>
<keyword evidence="2" id="KW-0238">DNA-binding</keyword>
<comment type="caution">
    <text evidence="5">The sequence shown here is derived from an EMBL/GenBank/DDBJ whole genome shotgun (WGS) entry which is preliminary data.</text>
</comment>
<dbReference type="SUPFAM" id="SSF53822">
    <property type="entry name" value="Periplasmic binding protein-like I"/>
    <property type="match status" value="1"/>
</dbReference>
<reference evidence="5 6" key="1">
    <citation type="submission" date="2013-08" db="EMBL/GenBank/DDBJ databases">
        <title>draft genome of Halomonas huanghegensis, strain BJGMM-B45T.</title>
        <authorList>
            <person name="Miao C."/>
            <person name="Wan Y."/>
            <person name="Jin W."/>
        </authorList>
    </citation>
    <scope>NUCLEOTIDE SEQUENCE [LARGE SCALE GENOMIC DNA]</scope>
    <source>
        <strain evidence="5 6">BJGMM-B45</strain>
    </source>
</reference>